<keyword evidence="11" id="KW-1185">Reference proteome</keyword>
<evidence type="ECO:0000256" key="6">
    <source>
        <dbReference type="ARBA" id="ARBA00022989"/>
    </source>
</evidence>
<proteinExistence type="inferred from homology"/>
<name>A0A6P1YGX1_9HYPH</name>
<dbReference type="EMBL" id="CP048630">
    <property type="protein sequence ID" value="QIB32548.1"/>
    <property type="molecule type" value="Genomic_DNA"/>
</dbReference>
<feature type="transmembrane region" description="Helical" evidence="9">
    <location>
        <begin position="134"/>
        <end position="156"/>
    </location>
</feature>
<evidence type="ECO:0000256" key="2">
    <source>
        <dbReference type="ARBA" id="ARBA00022448"/>
    </source>
</evidence>
<feature type="transmembrane region" description="Helical" evidence="9">
    <location>
        <begin position="92"/>
        <end position="114"/>
    </location>
</feature>
<dbReference type="InterPro" id="IPR052157">
    <property type="entry name" value="BCAA_transport_permease"/>
</dbReference>
<protein>
    <submittedName>
        <fullName evidence="10">Branched-chain amino acid ABC transporter permease</fullName>
    </submittedName>
</protein>
<evidence type="ECO:0000256" key="3">
    <source>
        <dbReference type="ARBA" id="ARBA00022475"/>
    </source>
</evidence>
<evidence type="ECO:0000313" key="10">
    <source>
        <dbReference type="EMBL" id="QIB32548.1"/>
    </source>
</evidence>
<reference evidence="10 11" key="1">
    <citation type="submission" date="2020-02" db="EMBL/GenBank/DDBJ databases">
        <authorList>
            <person name="Li G."/>
        </authorList>
    </citation>
    <scope>NUCLEOTIDE SEQUENCE [LARGE SCALE GENOMIC DNA]</scope>
    <source>
        <strain evidence="10 11">DSM 102029</strain>
    </source>
</reference>
<feature type="transmembrane region" description="Helical" evidence="9">
    <location>
        <begin position="63"/>
        <end position="80"/>
    </location>
</feature>
<evidence type="ECO:0000256" key="9">
    <source>
        <dbReference type="SAM" id="Phobius"/>
    </source>
</evidence>
<evidence type="ECO:0000256" key="8">
    <source>
        <dbReference type="ARBA" id="ARBA00037998"/>
    </source>
</evidence>
<dbReference type="GO" id="GO:0022857">
    <property type="term" value="F:transmembrane transporter activity"/>
    <property type="evidence" value="ECO:0007669"/>
    <property type="project" value="InterPro"/>
</dbReference>
<evidence type="ECO:0000256" key="1">
    <source>
        <dbReference type="ARBA" id="ARBA00004651"/>
    </source>
</evidence>
<keyword evidence="6 9" id="KW-1133">Transmembrane helix</keyword>
<gene>
    <name evidence="10" type="ORF">G3A50_01650</name>
</gene>
<evidence type="ECO:0000256" key="7">
    <source>
        <dbReference type="ARBA" id="ARBA00023136"/>
    </source>
</evidence>
<feature type="transmembrane region" description="Helical" evidence="9">
    <location>
        <begin position="186"/>
        <end position="211"/>
    </location>
</feature>
<accession>A0A6P1YGX1</accession>
<evidence type="ECO:0000313" key="11">
    <source>
        <dbReference type="Proteomes" id="UP000464751"/>
    </source>
</evidence>
<dbReference type="Proteomes" id="UP000464751">
    <property type="component" value="Chromosome"/>
</dbReference>
<keyword evidence="4 9" id="KW-0812">Transmembrane</keyword>
<dbReference type="RefSeq" id="WP_163073517.1">
    <property type="nucleotide sequence ID" value="NZ_CP048630.1"/>
</dbReference>
<comment type="similarity">
    <text evidence="8">Belongs to the binding-protein-dependent transport system permease family. LivHM subfamily.</text>
</comment>
<keyword evidence="2" id="KW-0813">Transport</keyword>
<feature type="transmembrane region" description="Helical" evidence="9">
    <location>
        <begin position="12"/>
        <end position="32"/>
    </location>
</feature>
<dbReference type="PANTHER" id="PTHR11795:SF445">
    <property type="entry name" value="AMINO ACID ABC TRANSPORTER PERMEASE PROTEIN"/>
    <property type="match status" value="1"/>
</dbReference>
<keyword evidence="3" id="KW-1003">Cell membrane</keyword>
<dbReference type="AlphaFoldDB" id="A0A6P1YGX1"/>
<dbReference type="GO" id="GO:0006865">
    <property type="term" value="P:amino acid transport"/>
    <property type="evidence" value="ECO:0007669"/>
    <property type="project" value="UniProtKB-KW"/>
</dbReference>
<dbReference type="KEGG" id="apra:G3A50_01650"/>
<feature type="transmembrane region" description="Helical" evidence="9">
    <location>
        <begin position="254"/>
        <end position="274"/>
    </location>
</feature>
<sequence>MAIYFQTIANGLMLGALYACLAVGFSLVWGVLNVINMLHGSFIILGGYITYFAWHFYGIHPVAMLPVVAVLMFTLGFVLQRVAINRVVSAPVLTTLTLTFGLDMILYNVMTYWFTATPRRITLDLGAVNLGSVVLPVDRLLGTALALLLTFLLYAVMRGSNIGRAIVAVRMDRTAAELMGIRTDRIYAITFGIGALMAGVAGVVFAMVFPITTNVTGTWLGKAFVVCVVGGLGSVPGALVGGLVLGLVESFAGFWFGPQQAMTAGFVLMLILLLTRPTGLVGVKGYE</sequence>
<dbReference type="Pfam" id="PF02653">
    <property type="entry name" value="BPD_transp_2"/>
    <property type="match status" value="1"/>
</dbReference>
<dbReference type="CDD" id="cd06582">
    <property type="entry name" value="TM_PBP1_LivH_like"/>
    <property type="match status" value="1"/>
</dbReference>
<evidence type="ECO:0000256" key="4">
    <source>
        <dbReference type="ARBA" id="ARBA00022692"/>
    </source>
</evidence>
<evidence type="ECO:0000256" key="5">
    <source>
        <dbReference type="ARBA" id="ARBA00022970"/>
    </source>
</evidence>
<dbReference type="PANTHER" id="PTHR11795">
    <property type="entry name" value="BRANCHED-CHAIN AMINO ACID TRANSPORT SYSTEM PERMEASE PROTEIN LIVH"/>
    <property type="match status" value="1"/>
</dbReference>
<keyword evidence="7 9" id="KW-0472">Membrane</keyword>
<comment type="subcellular location">
    <subcellularLocation>
        <location evidence="1">Cell membrane</location>
        <topology evidence="1">Multi-pass membrane protein</topology>
    </subcellularLocation>
</comment>
<organism evidence="10 11">
    <name type="scientific">Ancylobacter pratisalsi</name>
    <dbReference type="NCBI Taxonomy" id="1745854"/>
    <lineage>
        <taxon>Bacteria</taxon>
        <taxon>Pseudomonadati</taxon>
        <taxon>Pseudomonadota</taxon>
        <taxon>Alphaproteobacteria</taxon>
        <taxon>Hyphomicrobiales</taxon>
        <taxon>Xanthobacteraceae</taxon>
        <taxon>Ancylobacter</taxon>
    </lineage>
</organism>
<dbReference type="GO" id="GO:0005886">
    <property type="term" value="C:plasma membrane"/>
    <property type="evidence" value="ECO:0007669"/>
    <property type="project" value="UniProtKB-SubCell"/>
</dbReference>
<feature type="transmembrane region" description="Helical" evidence="9">
    <location>
        <begin position="223"/>
        <end position="247"/>
    </location>
</feature>
<keyword evidence="5" id="KW-0029">Amino-acid transport</keyword>
<dbReference type="InterPro" id="IPR001851">
    <property type="entry name" value="ABC_transp_permease"/>
</dbReference>